<evidence type="ECO:0000313" key="1">
    <source>
        <dbReference type="EMBL" id="KAI3664803.1"/>
    </source>
</evidence>
<protein>
    <submittedName>
        <fullName evidence="1">Uncharacterized protein</fullName>
    </submittedName>
</protein>
<reference evidence="1 2" key="2">
    <citation type="journal article" date="2022" name="Mol. Ecol. Resour.">
        <title>The genomes of chicory, endive, great burdock and yacon provide insights into Asteraceae paleo-polyploidization history and plant inulin production.</title>
        <authorList>
            <person name="Fan W."/>
            <person name="Wang S."/>
            <person name="Wang H."/>
            <person name="Wang A."/>
            <person name="Jiang F."/>
            <person name="Liu H."/>
            <person name="Zhao H."/>
            <person name="Xu D."/>
            <person name="Zhang Y."/>
        </authorList>
    </citation>
    <scope>NUCLEOTIDE SEQUENCE [LARGE SCALE GENOMIC DNA]</scope>
    <source>
        <strain evidence="2">cv. Niubang</strain>
    </source>
</reference>
<comment type="caution">
    <text evidence="1">The sequence shown here is derived from an EMBL/GenBank/DDBJ whole genome shotgun (WGS) entry which is preliminary data.</text>
</comment>
<gene>
    <name evidence="1" type="ORF">L6452_43411</name>
</gene>
<accession>A0ACB8XDD1</accession>
<sequence>MIKMANWALNQKLSLSIHVLDSKLIAAILFSRLKFIKHLSKRRRRCWSFGDETWIRRFKLATGTLNLDVMEVLAH</sequence>
<dbReference type="Proteomes" id="UP001055879">
    <property type="component" value="Linkage Group LG18"/>
</dbReference>
<name>A0ACB8XDD1_ARCLA</name>
<proteinExistence type="predicted"/>
<organism evidence="1 2">
    <name type="scientific">Arctium lappa</name>
    <name type="common">Greater burdock</name>
    <name type="synonym">Lappa major</name>
    <dbReference type="NCBI Taxonomy" id="4217"/>
    <lineage>
        <taxon>Eukaryota</taxon>
        <taxon>Viridiplantae</taxon>
        <taxon>Streptophyta</taxon>
        <taxon>Embryophyta</taxon>
        <taxon>Tracheophyta</taxon>
        <taxon>Spermatophyta</taxon>
        <taxon>Magnoliopsida</taxon>
        <taxon>eudicotyledons</taxon>
        <taxon>Gunneridae</taxon>
        <taxon>Pentapetalae</taxon>
        <taxon>asterids</taxon>
        <taxon>campanulids</taxon>
        <taxon>Asterales</taxon>
        <taxon>Asteraceae</taxon>
        <taxon>Carduoideae</taxon>
        <taxon>Cardueae</taxon>
        <taxon>Arctiinae</taxon>
        <taxon>Arctium</taxon>
    </lineage>
</organism>
<keyword evidence="2" id="KW-1185">Reference proteome</keyword>
<dbReference type="EMBL" id="CM042064">
    <property type="protein sequence ID" value="KAI3664803.1"/>
    <property type="molecule type" value="Genomic_DNA"/>
</dbReference>
<reference evidence="2" key="1">
    <citation type="journal article" date="2022" name="Mol. Ecol. Resour.">
        <title>The genomes of chicory, endive, great burdock and yacon provide insights into Asteraceae palaeo-polyploidization history and plant inulin production.</title>
        <authorList>
            <person name="Fan W."/>
            <person name="Wang S."/>
            <person name="Wang H."/>
            <person name="Wang A."/>
            <person name="Jiang F."/>
            <person name="Liu H."/>
            <person name="Zhao H."/>
            <person name="Xu D."/>
            <person name="Zhang Y."/>
        </authorList>
    </citation>
    <scope>NUCLEOTIDE SEQUENCE [LARGE SCALE GENOMIC DNA]</scope>
    <source>
        <strain evidence="2">cv. Niubang</strain>
    </source>
</reference>
<evidence type="ECO:0000313" key="2">
    <source>
        <dbReference type="Proteomes" id="UP001055879"/>
    </source>
</evidence>